<evidence type="ECO:0000256" key="4">
    <source>
        <dbReference type="ARBA" id="ARBA00022833"/>
    </source>
</evidence>
<evidence type="ECO:0000256" key="3">
    <source>
        <dbReference type="ARBA" id="ARBA00022801"/>
    </source>
</evidence>
<comment type="similarity">
    <text evidence="6">Belongs to the UPF0758 family.</text>
</comment>
<keyword evidence="3" id="KW-0378">Hydrolase</keyword>
<dbReference type="KEGG" id="din:Selin_1754"/>
<dbReference type="PROSITE" id="PS50249">
    <property type="entry name" value="MPN"/>
    <property type="match status" value="1"/>
</dbReference>
<dbReference type="Pfam" id="PF20582">
    <property type="entry name" value="UPF0758_N"/>
    <property type="match status" value="1"/>
</dbReference>
<accession>E6W163</accession>
<reference evidence="8 9" key="1">
    <citation type="submission" date="2010-12" db="EMBL/GenBank/DDBJ databases">
        <title>Complete sequence of Desulfurispirillum indicum S5.</title>
        <authorList>
            <consortium name="US DOE Joint Genome Institute"/>
            <person name="Lucas S."/>
            <person name="Copeland A."/>
            <person name="Lapidus A."/>
            <person name="Cheng J.-F."/>
            <person name="Goodwin L."/>
            <person name="Pitluck S."/>
            <person name="Chertkov O."/>
            <person name="Held B."/>
            <person name="Detter J.C."/>
            <person name="Han C."/>
            <person name="Tapia R."/>
            <person name="Land M."/>
            <person name="Hauser L."/>
            <person name="Kyrpides N."/>
            <person name="Ivanova N."/>
            <person name="Mikhailova N."/>
            <person name="Haggblom M."/>
            <person name="Rauschenbach I."/>
            <person name="Bini E."/>
            <person name="Woyke T."/>
        </authorList>
    </citation>
    <scope>NUCLEOTIDE SEQUENCE [LARGE SCALE GENOMIC DNA]</scope>
    <source>
        <strain evidence="9">ATCC BAA-1389 / DSM 22839 / S5</strain>
    </source>
</reference>
<keyword evidence="1" id="KW-0645">Protease</keyword>
<dbReference type="Proteomes" id="UP000002572">
    <property type="component" value="Chromosome"/>
</dbReference>
<evidence type="ECO:0000256" key="2">
    <source>
        <dbReference type="ARBA" id="ARBA00022723"/>
    </source>
</evidence>
<sequence>MKDLESVDRPREKLLARGARSLDTHELVAILLGSGTREMDVMKLSRLVARAMEKNGMTVSQDDFLAINGIGQAKACQLLAAIEMGRRLYSATGATVRSYRDVIHLLEEFRHKKQEYFLSITLDGAGCVLQRRIVTIGTLNASLVHPREVFSDALTDRAASIIVAHNHPSGSVEPSQEDHNITRRLRQSGELLGIPLLDHIIISPKGEVSFKECNYL</sequence>
<proteinExistence type="inferred from homology"/>
<evidence type="ECO:0000256" key="5">
    <source>
        <dbReference type="ARBA" id="ARBA00023049"/>
    </source>
</evidence>
<dbReference type="AlphaFoldDB" id="E6W163"/>
<gene>
    <name evidence="8" type="ordered locus">Selin_1754</name>
</gene>
<dbReference type="InParanoid" id="E6W163"/>
<dbReference type="InterPro" id="IPR025657">
    <property type="entry name" value="RadC_JAB"/>
</dbReference>
<dbReference type="GO" id="GO:0008237">
    <property type="term" value="F:metallopeptidase activity"/>
    <property type="evidence" value="ECO:0007669"/>
    <property type="project" value="UniProtKB-KW"/>
</dbReference>
<dbReference type="PANTHER" id="PTHR30471">
    <property type="entry name" value="DNA REPAIR PROTEIN RADC"/>
    <property type="match status" value="1"/>
</dbReference>
<dbReference type="STRING" id="653733.Selin_1754"/>
<dbReference type="Pfam" id="PF04002">
    <property type="entry name" value="RadC"/>
    <property type="match status" value="1"/>
</dbReference>
<organism evidence="8 9">
    <name type="scientific">Desulfurispirillum indicum (strain ATCC BAA-1389 / DSM 22839 / S5)</name>
    <dbReference type="NCBI Taxonomy" id="653733"/>
    <lineage>
        <taxon>Bacteria</taxon>
        <taxon>Pseudomonadati</taxon>
        <taxon>Chrysiogenota</taxon>
        <taxon>Chrysiogenia</taxon>
        <taxon>Chrysiogenales</taxon>
        <taxon>Chrysiogenaceae</taxon>
        <taxon>Desulfurispirillum</taxon>
    </lineage>
</organism>
<dbReference type="PROSITE" id="PS01302">
    <property type="entry name" value="UPF0758"/>
    <property type="match status" value="1"/>
</dbReference>
<dbReference type="CDD" id="cd08071">
    <property type="entry name" value="MPN_DUF2466"/>
    <property type="match status" value="1"/>
</dbReference>
<dbReference type="PANTHER" id="PTHR30471:SF3">
    <property type="entry name" value="UPF0758 PROTEIN YEES-RELATED"/>
    <property type="match status" value="1"/>
</dbReference>
<dbReference type="eggNOG" id="COG2003">
    <property type="taxonomic scope" value="Bacteria"/>
</dbReference>
<dbReference type="GO" id="GO:0046872">
    <property type="term" value="F:metal ion binding"/>
    <property type="evidence" value="ECO:0007669"/>
    <property type="project" value="UniProtKB-KW"/>
</dbReference>
<name>E6W163_DESIS</name>
<evidence type="ECO:0000256" key="6">
    <source>
        <dbReference type="RuleBase" id="RU003797"/>
    </source>
</evidence>
<dbReference type="EMBL" id="CP002432">
    <property type="protein sequence ID" value="ADU66483.1"/>
    <property type="molecule type" value="Genomic_DNA"/>
</dbReference>
<dbReference type="GO" id="GO:0006508">
    <property type="term" value="P:proteolysis"/>
    <property type="evidence" value="ECO:0007669"/>
    <property type="project" value="UniProtKB-KW"/>
</dbReference>
<dbReference type="InterPro" id="IPR020891">
    <property type="entry name" value="UPF0758_CS"/>
</dbReference>
<dbReference type="RefSeq" id="WP_013506363.1">
    <property type="nucleotide sequence ID" value="NC_014836.1"/>
</dbReference>
<dbReference type="InterPro" id="IPR046778">
    <property type="entry name" value="UPF0758_N"/>
</dbReference>
<dbReference type="InterPro" id="IPR037518">
    <property type="entry name" value="MPN"/>
</dbReference>
<dbReference type="HOGENOM" id="CLU_073529_0_2_0"/>
<feature type="domain" description="MPN" evidence="7">
    <location>
        <begin position="89"/>
        <end position="216"/>
    </location>
</feature>
<dbReference type="NCBIfam" id="TIGR00608">
    <property type="entry name" value="radc"/>
    <property type="match status" value="1"/>
</dbReference>
<keyword evidence="5" id="KW-0482">Metalloprotease</keyword>
<evidence type="ECO:0000313" key="8">
    <source>
        <dbReference type="EMBL" id="ADU66483.1"/>
    </source>
</evidence>
<protein>
    <submittedName>
        <fullName evidence="8">DNA repair protein RadC</fullName>
    </submittedName>
</protein>
<dbReference type="NCBIfam" id="NF000642">
    <property type="entry name" value="PRK00024.1"/>
    <property type="match status" value="1"/>
</dbReference>
<evidence type="ECO:0000313" key="9">
    <source>
        <dbReference type="Proteomes" id="UP000002572"/>
    </source>
</evidence>
<evidence type="ECO:0000259" key="7">
    <source>
        <dbReference type="PROSITE" id="PS50249"/>
    </source>
</evidence>
<keyword evidence="9" id="KW-1185">Reference proteome</keyword>
<evidence type="ECO:0000256" key="1">
    <source>
        <dbReference type="ARBA" id="ARBA00022670"/>
    </source>
</evidence>
<keyword evidence="2" id="KW-0479">Metal-binding</keyword>
<dbReference type="InterPro" id="IPR001405">
    <property type="entry name" value="UPF0758"/>
</dbReference>
<dbReference type="FunCoup" id="E6W163">
    <property type="interactions" value="188"/>
</dbReference>
<dbReference type="Gene3D" id="3.40.140.10">
    <property type="entry name" value="Cytidine Deaminase, domain 2"/>
    <property type="match status" value="1"/>
</dbReference>
<keyword evidence="4" id="KW-0862">Zinc</keyword>